<dbReference type="GeneID" id="70915461"/>
<protein>
    <recommendedName>
        <fullName evidence="1">MOSC domain-containing protein</fullName>
    </recommendedName>
</protein>
<dbReference type="PROSITE" id="PS51340">
    <property type="entry name" value="MOSC"/>
    <property type="match status" value="1"/>
</dbReference>
<reference evidence="2 3" key="1">
    <citation type="submission" date="2016-07" db="EMBL/GenBank/DDBJ databases">
        <title>Developing Vibrio natriegens as a novel, fast-growing host for biotechnology.</title>
        <authorList>
            <person name="Weinstock M.T."/>
            <person name="Hesek E.D."/>
            <person name="Wilson C.M."/>
            <person name="Gibson D.G."/>
        </authorList>
    </citation>
    <scope>NUCLEOTIDE SEQUENCE [LARGE SCALE GENOMIC DNA]</scope>
    <source>
        <strain evidence="2 3">ATCC 14048</strain>
    </source>
</reference>
<evidence type="ECO:0000313" key="2">
    <source>
        <dbReference type="EMBL" id="ANQ14483.1"/>
    </source>
</evidence>
<gene>
    <name evidence="2" type="ORF">BA890_17200</name>
</gene>
<dbReference type="Proteomes" id="UP000092741">
    <property type="component" value="Chromosome 2"/>
</dbReference>
<dbReference type="InterPro" id="IPR005302">
    <property type="entry name" value="MoCF_Sase_C"/>
</dbReference>
<dbReference type="GO" id="GO:0030170">
    <property type="term" value="F:pyridoxal phosphate binding"/>
    <property type="evidence" value="ECO:0007669"/>
    <property type="project" value="InterPro"/>
</dbReference>
<dbReference type="EMBL" id="CP016346">
    <property type="protein sequence ID" value="ANQ14483.1"/>
    <property type="molecule type" value="Genomic_DNA"/>
</dbReference>
<proteinExistence type="predicted"/>
<sequence>MEVKQLGMTYVKCTQFLDVDRVHVDRSGIVGDRKFMLINSDNMPLSPGWHRFFLPLKFEFDESHGNLSLTYPDGTQVKGNCDLANEAEEIDFLGIRKLRVRRVLGDWNVRLSAFSGKNVSLVHVEEDSSARDILPITLFTTGSLSELEQRFGYPLDHRMFRSNLVIKSSTPFIEDSWEGKVIQVGQVKLKVRSSVPRCVVTQMDPRTGRNSLNTVAKLSTFRDKVHLPDNIMREYKTPGFASYAEVITEGQIMIGDPVVVIS</sequence>
<name>A0AAN1CXT9_VIBNA</name>
<accession>A0AAN1CXT9</accession>
<dbReference type="GO" id="GO:0030151">
    <property type="term" value="F:molybdenum ion binding"/>
    <property type="evidence" value="ECO:0007669"/>
    <property type="project" value="InterPro"/>
</dbReference>
<dbReference type="SUPFAM" id="SSF50800">
    <property type="entry name" value="PK beta-barrel domain-like"/>
    <property type="match status" value="1"/>
</dbReference>
<dbReference type="RefSeq" id="WP_020336060.1">
    <property type="nucleotide sequence ID" value="NZ_ATFJ01000039.1"/>
</dbReference>
<feature type="domain" description="MOSC" evidence="1">
    <location>
        <begin position="90"/>
        <end position="261"/>
    </location>
</feature>
<dbReference type="InterPro" id="IPR011037">
    <property type="entry name" value="Pyrv_Knase-like_insert_dom_sf"/>
</dbReference>
<keyword evidence="3" id="KW-1185">Reference proteome</keyword>
<dbReference type="Pfam" id="PF03473">
    <property type="entry name" value="MOSC"/>
    <property type="match status" value="1"/>
</dbReference>
<dbReference type="AlphaFoldDB" id="A0AAN1CXT9"/>
<dbReference type="GO" id="GO:0003824">
    <property type="term" value="F:catalytic activity"/>
    <property type="evidence" value="ECO:0007669"/>
    <property type="project" value="InterPro"/>
</dbReference>
<evidence type="ECO:0000313" key="3">
    <source>
        <dbReference type="Proteomes" id="UP000092741"/>
    </source>
</evidence>
<organism evidence="2 3">
    <name type="scientific">Vibrio natriegens NBRC 15636 = ATCC 14048 = DSM 759</name>
    <dbReference type="NCBI Taxonomy" id="1219067"/>
    <lineage>
        <taxon>Bacteria</taxon>
        <taxon>Pseudomonadati</taxon>
        <taxon>Pseudomonadota</taxon>
        <taxon>Gammaproteobacteria</taxon>
        <taxon>Vibrionales</taxon>
        <taxon>Vibrionaceae</taxon>
        <taxon>Vibrio</taxon>
    </lineage>
</organism>
<evidence type="ECO:0000259" key="1">
    <source>
        <dbReference type="PROSITE" id="PS51340"/>
    </source>
</evidence>